<feature type="compositionally biased region" description="Low complexity" evidence="1">
    <location>
        <begin position="158"/>
        <end position="178"/>
    </location>
</feature>
<evidence type="ECO:0000313" key="4">
    <source>
        <dbReference type="Proteomes" id="UP000271098"/>
    </source>
</evidence>
<feature type="chain" id="PRO_5043138609" evidence="2">
    <location>
        <begin position="18"/>
        <end position="279"/>
    </location>
</feature>
<keyword evidence="2" id="KW-0732">Signal</keyword>
<feature type="compositionally biased region" description="Basic and acidic residues" evidence="1">
    <location>
        <begin position="225"/>
        <end position="235"/>
    </location>
</feature>
<dbReference type="Proteomes" id="UP000271098">
    <property type="component" value="Unassembled WGS sequence"/>
</dbReference>
<reference evidence="5" key="1">
    <citation type="submission" date="2016-06" db="UniProtKB">
        <authorList>
            <consortium name="WormBaseParasite"/>
        </authorList>
    </citation>
    <scope>IDENTIFICATION</scope>
</reference>
<keyword evidence="4" id="KW-1185">Reference proteome</keyword>
<gene>
    <name evidence="3" type="ORF">GPUH_LOCUS4045</name>
</gene>
<dbReference type="EMBL" id="UYRT01007344">
    <property type="protein sequence ID" value="VDK42157.1"/>
    <property type="molecule type" value="Genomic_DNA"/>
</dbReference>
<organism evidence="5">
    <name type="scientific">Gongylonema pulchrum</name>
    <dbReference type="NCBI Taxonomy" id="637853"/>
    <lineage>
        <taxon>Eukaryota</taxon>
        <taxon>Metazoa</taxon>
        <taxon>Ecdysozoa</taxon>
        <taxon>Nematoda</taxon>
        <taxon>Chromadorea</taxon>
        <taxon>Rhabditida</taxon>
        <taxon>Spirurina</taxon>
        <taxon>Spiruromorpha</taxon>
        <taxon>Spiruroidea</taxon>
        <taxon>Gongylonematidae</taxon>
        <taxon>Gongylonema</taxon>
    </lineage>
</organism>
<evidence type="ECO:0000256" key="2">
    <source>
        <dbReference type="SAM" id="SignalP"/>
    </source>
</evidence>
<evidence type="ECO:0000313" key="3">
    <source>
        <dbReference type="EMBL" id="VDK42157.1"/>
    </source>
</evidence>
<dbReference type="WBParaSite" id="GPUH_0000405201-mRNA-1">
    <property type="protein sequence ID" value="GPUH_0000405201-mRNA-1"/>
    <property type="gene ID" value="GPUH_0000405201"/>
</dbReference>
<accession>A0A183D5Q4</accession>
<proteinExistence type="predicted"/>
<name>A0A183D5Q4_9BILA</name>
<sequence>MISAILVSVLCSHGISCDYFQPSAIPQLEQTPGSVATTTAERGLSKTVPEASAGTGVRKANAPELQKEPSIQKAAASSPPTVPLQTVPPATAAPSSKRQSKSLRIFKQLWISKSLFEAPLQHKNQAMESTETEQITDSKEYTARRYTGPSRNSSHPEATATGKTAGAAPTTSGSSITTADLKSEAPLVDVSRFVSKWRGKSGKRSVARSHSIHTAGDEASTATAAERKPESKPELEAEPELAIGRKLSCMPRFFFHFLLQIQAELHSVFCTKISFLIQI</sequence>
<feature type="signal peptide" evidence="2">
    <location>
        <begin position="1"/>
        <end position="17"/>
    </location>
</feature>
<feature type="compositionally biased region" description="Polar residues" evidence="1">
    <location>
        <begin position="124"/>
        <end position="135"/>
    </location>
</feature>
<evidence type="ECO:0000256" key="1">
    <source>
        <dbReference type="SAM" id="MobiDB-lite"/>
    </source>
</evidence>
<feature type="region of interest" description="Disordered" evidence="1">
    <location>
        <begin position="204"/>
        <end position="237"/>
    </location>
</feature>
<evidence type="ECO:0000313" key="5">
    <source>
        <dbReference type="WBParaSite" id="GPUH_0000405201-mRNA-1"/>
    </source>
</evidence>
<feature type="region of interest" description="Disordered" evidence="1">
    <location>
        <begin position="32"/>
        <end position="99"/>
    </location>
</feature>
<feature type="region of interest" description="Disordered" evidence="1">
    <location>
        <begin position="124"/>
        <end position="178"/>
    </location>
</feature>
<reference evidence="3 4" key="2">
    <citation type="submission" date="2018-11" db="EMBL/GenBank/DDBJ databases">
        <authorList>
            <consortium name="Pathogen Informatics"/>
        </authorList>
    </citation>
    <scope>NUCLEOTIDE SEQUENCE [LARGE SCALE GENOMIC DNA]</scope>
</reference>
<dbReference type="AlphaFoldDB" id="A0A183D5Q4"/>
<protein>
    <submittedName>
        <fullName evidence="5">Secreted mucin</fullName>
    </submittedName>
</protein>